<proteinExistence type="predicted"/>
<dbReference type="AlphaFoldDB" id="A0A9Q8SW51"/>
<evidence type="ECO:0000313" key="3">
    <source>
        <dbReference type="Proteomes" id="UP000830671"/>
    </source>
</evidence>
<dbReference type="Proteomes" id="UP000830671">
    <property type="component" value="Chromosome 5"/>
</dbReference>
<dbReference type="EMBL" id="CP019477">
    <property type="protein sequence ID" value="UQC84646.1"/>
    <property type="molecule type" value="Genomic_DNA"/>
</dbReference>
<dbReference type="GeneID" id="73344128"/>
<dbReference type="RefSeq" id="XP_049146263.1">
    <property type="nucleotide sequence ID" value="XM_049289118.1"/>
</dbReference>
<keyword evidence="3" id="KW-1185">Reference proteome</keyword>
<organism evidence="2 3">
    <name type="scientific">Colletotrichum lupini</name>
    <dbReference type="NCBI Taxonomy" id="145971"/>
    <lineage>
        <taxon>Eukaryota</taxon>
        <taxon>Fungi</taxon>
        <taxon>Dikarya</taxon>
        <taxon>Ascomycota</taxon>
        <taxon>Pezizomycotina</taxon>
        <taxon>Sordariomycetes</taxon>
        <taxon>Hypocreomycetidae</taxon>
        <taxon>Glomerellales</taxon>
        <taxon>Glomerellaceae</taxon>
        <taxon>Colletotrichum</taxon>
        <taxon>Colletotrichum acutatum species complex</taxon>
    </lineage>
</organism>
<evidence type="ECO:0000313" key="2">
    <source>
        <dbReference type="EMBL" id="UQC84646.1"/>
    </source>
</evidence>
<name>A0A9Q8SW51_9PEZI</name>
<reference evidence="2" key="1">
    <citation type="journal article" date="2021" name="Mol. Plant Microbe Interact.">
        <title>Complete Genome Sequence of the Plant-Pathogenic Fungus Colletotrichum lupini.</title>
        <authorList>
            <person name="Baroncelli R."/>
            <person name="Pensec F."/>
            <person name="Da Lio D."/>
            <person name="Boufleur T."/>
            <person name="Vicente I."/>
            <person name="Sarrocco S."/>
            <person name="Picot A."/>
            <person name="Baraldi E."/>
            <person name="Sukno S."/>
            <person name="Thon M."/>
            <person name="Le Floch G."/>
        </authorList>
    </citation>
    <scope>NUCLEOTIDE SEQUENCE</scope>
    <source>
        <strain evidence="2">IMI 504893</strain>
    </source>
</reference>
<accession>A0A9Q8SW51</accession>
<evidence type="ECO:0000256" key="1">
    <source>
        <dbReference type="SAM" id="MobiDB-lite"/>
    </source>
</evidence>
<feature type="region of interest" description="Disordered" evidence="1">
    <location>
        <begin position="1"/>
        <end position="35"/>
    </location>
</feature>
<dbReference type="KEGG" id="clup:CLUP02_10142"/>
<sequence>MSLSKAGGTSVDDLPYLKNEGESEQGSFGASAHPKEDGHIHHTLFGEVYLLPPPSPPLSLLLAHGLFLLLRLLSNCPRYLALSSSPSSFSFRGLDTNSHKPLPELDEKGKDGTGLAGLRCSERDGLGLTGLEKRVWQETRKARLHQSNQITQLCLLALVGGHDILDVGWDSESHHDFPLPTTFTLADSHRAHTWKVELDLRWYQLVNWTFESGSLVADIWKPYSVTRCSSHIPHPPMTDAFLSMIRYLHSLPKNQKQRRPKPLFDTHPKLSSSYLERTGADHEGSCLSPCLDSTLKCQDYLCKAIDQESSKVEGGDKQVPLAARARYHNDAPTSHSLAKAPTPAPTHLVLTLPSDGFSSSSLSISNKDSLYYQTKFKLVLLSSSSAAPDLAKIGSASDEVDQPVSRNHSVVTECGHSTPDELEVHVRNLWIKAQNKHERTNILFYSIRTTAPISLSTSPCLVNPRAKRRHLSKLGTVIRANGVKSPHSACPPECAAQAKRTRLKKICINPSPHGVHVAVPDPVIGRKAGICNGNSSVDTCILEILSLRNAAR</sequence>
<protein>
    <submittedName>
        <fullName evidence="2">Uncharacterized protein</fullName>
    </submittedName>
</protein>
<gene>
    <name evidence="2" type="ORF">CLUP02_10142</name>
</gene>